<dbReference type="AlphaFoldDB" id="G6YGH1"/>
<sequence length="44" mass="4675">MIPKIEKAATNLNIGMKSVTRRPATIPVSPSVLTGAIDKLEAIK</sequence>
<protein>
    <submittedName>
        <fullName evidence="1">Uncharacterized protein</fullName>
    </submittedName>
</protein>
<accession>G6YGH1</accession>
<dbReference type="RefSeq" id="WP_006204815.1">
    <property type="nucleotide sequence ID" value="NZ_AGSN01000176.1"/>
</dbReference>
<gene>
    <name evidence="1" type="ORF">MEA186_25399</name>
</gene>
<organism evidence="1 2">
    <name type="scientific">Mesorhizobium amorphae CCNWGS0123</name>
    <dbReference type="NCBI Taxonomy" id="1082933"/>
    <lineage>
        <taxon>Bacteria</taxon>
        <taxon>Pseudomonadati</taxon>
        <taxon>Pseudomonadota</taxon>
        <taxon>Alphaproteobacteria</taxon>
        <taxon>Hyphomicrobiales</taxon>
        <taxon>Phyllobacteriaceae</taxon>
        <taxon>Mesorhizobium</taxon>
    </lineage>
</organism>
<reference evidence="1 2" key="1">
    <citation type="journal article" date="2012" name="J. Bacteriol.">
        <title>Draft Genome Sequence of Plant Growth-Promoting Rhizobium Mesorhizobium amorphae, Isolated from Zinc-Lead Mine Tailings.</title>
        <authorList>
            <person name="Hao X."/>
            <person name="Lin Y."/>
            <person name="Johnstone L."/>
            <person name="Baltrus D.A."/>
            <person name="Miller S.J."/>
            <person name="Wei G."/>
            <person name="Rensing C."/>
        </authorList>
    </citation>
    <scope>NUCLEOTIDE SEQUENCE [LARGE SCALE GENOMIC DNA]</scope>
    <source>
        <strain evidence="1 2">CCNWGS0123</strain>
    </source>
</reference>
<evidence type="ECO:0000313" key="1">
    <source>
        <dbReference type="EMBL" id="EHH09193.1"/>
    </source>
</evidence>
<dbReference type="PATRIC" id="fig|1082933.3.peg.4926"/>
<evidence type="ECO:0000313" key="2">
    <source>
        <dbReference type="Proteomes" id="UP000002949"/>
    </source>
</evidence>
<dbReference type="EMBL" id="AGSN01000176">
    <property type="protein sequence ID" value="EHH09193.1"/>
    <property type="molecule type" value="Genomic_DNA"/>
</dbReference>
<proteinExistence type="predicted"/>
<keyword evidence="2" id="KW-1185">Reference proteome</keyword>
<dbReference type="Proteomes" id="UP000002949">
    <property type="component" value="Unassembled WGS sequence"/>
</dbReference>
<name>G6YGH1_9HYPH</name>